<dbReference type="AlphaFoldDB" id="A0A822XGT4"/>
<accession>A0A822XGT4</accession>
<evidence type="ECO:0000313" key="2">
    <source>
        <dbReference type="Proteomes" id="UP000607653"/>
    </source>
</evidence>
<comment type="caution">
    <text evidence="1">The sequence shown here is derived from an EMBL/GenBank/DDBJ whole genome shotgun (WGS) entry which is preliminary data.</text>
</comment>
<name>A0A822XGT4_NELNU</name>
<reference evidence="1 2" key="1">
    <citation type="journal article" date="2020" name="Mol. Biol. Evol.">
        <title>Distinct Expression and Methylation Patterns for Genes with Different Fates following a Single Whole-Genome Duplication in Flowering Plants.</title>
        <authorList>
            <person name="Shi T."/>
            <person name="Rahmani R.S."/>
            <person name="Gugger P.F."/>
            <person name="Wang M."/>
            <person name="Li H."/>
            <person name="Zhang Y."/>
            <person name="Li Z."/>
            <person name="Wang Q."/>
            <person name="Van de Peer Y."/>
            <person name="Marchal K."/>
            <person name="Chen J."/>
        </authorList>
    </citation>
    <scope>NUCLEOTIDE SEQUENCE [LARGE SCALE GENOMIC DNA]</scope>
    <source>
        <tissue evidence="1">Leaf</tissue>
    </source>
</reference>
<organism evidence="1 2">
    <name type="scientific">Nelumbo nucifera</name>
    <name type="common">Sacred lotus</name>
    <dbReference type="NCBI Taxonomy" id="4432"/>
    <lineage>
        <taxon>Eukaryota</taxon>
        <taxon>Viridiplantae</taxon>
        <taxon>Streptophyta</taxon>
        <taxon>Embryophyta</taxon>
        <taxon>Tracheophyta</taxon>
        <taxon>Spermatophyta</taxon>
        <taxon>Magnoliopsida</taxon>
        <taxon>Proteales</taxon>
        <taxon>Nelumbonaceae</taxon>
        <taxon>Nelumbo</taxon>
    </lineage>
</organism>
<sequence>MAFWATVINCCTSQWPLDLNLLKTSPFVSTCLFAEPVTWKCVSTGISAPLTSPSPLKKM</sequence>
<keyword evidence="2" id="KW-1185">Reference proteome</keyword>
<evidence type="ECO:0000313" key="1">
    <source>
        <dbReference type="EMBL" id="DAD19152.1"/>
    </source>
</evidence>
<dbReference type="Proteomes" id="UP000607653">
    <property type="component" value="Unassembled WGS sequence"/>
</dbReference>
<gene>
    <name evidence="1" type="ORF">HUJ06_020615</name>
</gene>
<proteinExistence type="predicted"/>
<protein>
    <submittedName>
        <fullName evidence="1">Uncharacterized protein</fullName>
    </submittedName>
</protein>
<dbReference type="EMBL" id="DUZY01000001">
    <property type="protein sequence ID" value="DAD19152.1"/>
    <property type="molecule type" value="Genomic_DNA"/>
</dbReference>